<dbReference type="Proteomes" id="UP001500454">
    <property type="component" value="Unassembled WGS sequence"/>
</dbReference>
<reference evidence="3" key="1">
    <citation type="journal article" date="2019" name="Int. J. Syst. Evol. Microbiol.">
        <title>The Global Catalogue of Microorganisms (GCM) 10K type strain sequencing project: providing services to taxonomists for standard genome sequencing and annotation.</title>
        <authorList>
            <consortium name="The Broad Institute Genomics Platform"/>
            <consortium name="The Broad Institute Genome Sequencing Center for Infectious Disease"/>
            <person name="Wu L."/>
            <person name="Ma J."/>
        </authorList>
    </citation>
    <scope>NUCLEOTIDE SEQUENCE [LARGE SCALE GENOMIC DNA]</scope>
    <source>
        <strain evidence="3">JCM 17924</strain>
    </source>
</reference>
<feature type="region of interest" description="Disordered" evidence="1">
    <location>
        <begin position="70"/>
        <end position="107"/>
    </location>
</feature>
<evidence type="ECO:0000256" key="1">
    <source>
        <dbReference type="SAM" id="MobiDB-lite"/>
    </source>
</evidence>
<protein>
    <submittedName>
        <fullName evidence="2">Uncharacterized protein</fullName>
    </submittedName>
</protein>
<comment type="caution">
    <text evidence="2">The sequence shown here is derived from an EMBL/GenBank/DDBJ whole genome shotgun (WGS) entry which is preliminary data.</text>
</comment>
<name>A0ABP8JD90_9BACT</name>
<organism evidence="2 3">
    <name type="scientific">Hymenobacter koreensis</name>
    <dbReference type="NCBI Taxonomy" id="1084523"/>
    <lineage>
        <taxon>Bacteria</taxon>
        <taxon>Pseudomonadati</taxon>
        <taxon>Bacteroidota</taxon>
        <taxon>Cytophagia</taxon>
        <taxon>Cytophagales</taxon>
        <taxon>Hymenobacteraceae</taxon>
        <taxon>Hymenobacter</taxon>
    </lineage>
</organism>
<evidence type="ECO:0000313" key="3">
    <source>
        <dbReference type="Proteomes" id="UP001500454"/>
    </source>
</evidence>
<gene>
    <name evidence="2" type="ORF">GCM10023186_36020</name>
</gene>
<keyword evidence="3" id="KW-1185">Reference proteome</keyword>
<sequence>MRGVSRDARAVLERGAAQAGKTLGQYLSEDVAALVLQQLQVPAAADSTLHSEIQYLRQLVENLTVMLGGGAPLPAAQPLPPAPAPVPFPPPTPGDEEESVPPAQPAR</sequence>
<evidence type="ECO:0000313" key="2">
    <source>
        <dbReference type="EMBL" id="GAA4389035.1"/>
    </source>
</evidence>
<accession>A0ABP8JD90</accession>
<dbReference type="EMBL" id="BAABHA010000013">
    <property type="protein sequence ID" value="GAA4389035.1"/>
    <property type="molecule type" value="Genomic_DNA"/>
</dbReference>
<feature type="compositionally biased region" description="Pro residues" evidence="1">
    <location>
        <begin position="75"/>
        <end position="93"/>
    </location>
</feature>
<proteinExistence type="predicted"/>